<organism evidence="1 2">
    <name type="scientific">Mycobacterium adipatum</name>
    <dbReference type="NCBI Taxonomy" id="1682113"/>
    <lineage>
        <taxon>Bacteria</taxon>
        <taxon>Bacillati</taxon>
        <taxon>Actinomycetota</taxon>
        <taxon>Actinomycetes</taxon>
        <taxon>Mycobacteriales</taxon>
        <taxon>Mycobacteriaceae</taxon>
        <taxon>Mycobacterium</taxon>
    </lineage>
</organism>
<evidence type="ECO:0000313" key="2">
    <source>
        <dbReference type="Proteomes" id="UP000077143"/>
    </source>
</evidence>
<evidence type="ECO:0000313" key="1">
    <source>
        <dbReference type="EMBL" id="ANE78447.1"/>
    </source>
</evidence>
<dbReference type="Proteomes" id="UP000077143">
    <property type="component" value="Chromosome"/>
</dbReference>
<protein>
    <submittedName>
        <fullName evidence="1">Uncharacterized protein</fullName>
    </submittedName>
</protein>
<gene>
    <name evidence="1" type="ORF">A7U43_03015</name>
</gene>
<keyword evidence="2" id="KW-1185">Reference proteome</keyword>
<dbReference type="KEGG" id="madi:A7U43_03015"/>
<proteinExistence type="predicted"/>
<name>A0A172UH22_9MYCO</name>
<reference evidence="1 2" key="1">
    <citation type="submission" date="2016-05" db="EMBL/GenBank/DDBJ databases">
        <title>Complete genome sequence of a phthalic acid esters degrading Mycobacterium sp. YC-RL4.</title>
        <authorList>
            <person name="Ren L."/>
            <person name="Fan S."/>
            <person name="Ruth N."/>
            <person name="Jia Y."/>
            <person name="Wang J."/>
            <person name="Qiao C."/>
        </authorList>
    </citation>
    <scope>NUCLEOTIDE SEQUENCE [LARGE SCALE GENOMIC DNA]</scope>
    <source>
        <strain evidence="1 2">YC-RL4</strain>
    </source>
</reference>
<sequence length="1216" mass="132288">MDPFALWLIGNAIAPDAYQRAINFVFSDDAEKRLGDHIRSEVGRFPRRAFKTWFRDGDTWRELIAGGAQFYESLVTRLVDYSSATRFSRRISREEAQKIVQVAARSLMASLDASEAVGVADHRASRRHVEAEANAESRLSQLISFLKTCFEDLERAFTQPDDFEAALLTLPALSRPPLKRLGPSRDSSYLLKLATQQDPHKALLQMATEPPQWLGEAPFTTLVAAAELCRCYGVQRGAGRFFETAAGRSDDSGYLYSRAALEYAGTGDQVSSDRCREAAQTSSAADRSVDVIAAVLSDDPERVLELLPTNDALSDPFLLGFRLHALNRLHRLDELVILLSSAVDRYPEVAGLQIELARAYLVISRETTTSGAHAFKADAFELALRARELLRRFRVNAGDAVEMACQAAIMMGQYSTAIRLGSAPPEGDATAHEADRTEVRLLVAQAAVAEGRPALARSTIPAMPASFARDVVHADLLHQQGAPMTELQAAYDRVWESASSPDQLTLYWVNAATVGVQLRGLAELALRTDDTPLLVEAQKLVAEDKHTAAIPLLRRAKQTQLSSNLLVEALINAGDIRSAAEQLRLAADRFDDHTFNLQAVRLLVNHEHFSDAADLAGEVLHGVPASSTDDRAYLHAVRVEAAGVARSWREMVTRCRAWITDLGRTSTNRWHLASALNNCGEVAKAWHVLADAPALTPTTVAQARLWTFLAARNIPGPETAAEILRLTAAYPDDTELASVAIGGFYLQGDEPWGDLPPDTIRRMQALVSQHSVEYGSGGNAPAQVVRGTPAEMFEQLRPELHARAAAIADEAENVAKHGLPYGLLAARAGTYYSQSLLARAAGCLPIAAPDDEQLEREIETATGSLNRPAVIDLSSLLLGSYIPEMWPALRSGFPRLEVTQAALNDLTSTATRLRLASLATLGYEPTTDDVRLHRPDPGEELMRDRSEWCLGEANQLAARDWPQFQALEGNPDQVHLAWLGSLDMASVRELPLYCDDLGLRVFAQGHSVPTFGTVALLIALERQALIDQPSAQRCLWALRDAYAVDLPVDTEWLRFTALSTHWAPTAVAFHFTRAAAWADNKQATQVWTELVAGAAFANPPLVAAWVEAAALGLIAAAHDPTRIHTAIAGFAATAIAFTNFDAQVLAACASTARTVAHGDGVPNPVPTLCALLHQELTKAVGTDEAARLLLSPYLDVEDQAVMRDLVLGVRSGLYSS</sequence>
<dbReference type="EMBL" id="CP015596">
    <property type="protein sequence ID" value="ANE78447.1"/>
    <property type="molecule type" value="Genomic_DNA"/>
</dbReference>
<dbReference type="OrthoDB" id="4951670at2"/>
<dbReference type="AlphaFoldDB" id="A0A172UH22"/>
<dbReference type="RefSeq" id="WP_067990948.1">
    <property type="nucleotide sequence ID" value="NZ_CP015596.1"/>
</dbReference>
<accession>A0A172UH22</accession>